<gene>
    <name evidence="1" type="ORF">MJO52_15135</name>
</gene>
<dbReference type="Proteomes" id="UP001055658">
    <property type="component" value="Chromosome"/>
</dbReference>
<evidence type="ECO:0000313" key="2">
    <source>
        <dbReference type="Proteomes" id="UP001055658"/>
    </source>
</evidence>
<keyword evidence="2" id="KW-1185">Reference proteome</keyword>
<name>A0ABY4V834_9GAMM</name>
<protein>
    <submittedName>
        <fullName evidence="1">Uncharacterized protein</fullName>
    </submittedName>
</protein>
<dbReference type="RefSeq" id="WP_252082730.1">
    <property type="nucleotide sequence ID" value="NZ_CP092418.1"/>
</dbReference>
<dbReference type="EMBL" id="CP092418">
    <property type="protein sequence ID" value="USD20403.1"/>
    <property type="molecule type" value="Genomic_DNA"/>
</dbReference>
<proteinExistence type="predicted"/>
<organism evidence="1 2">
    <name type="scientific">Microbulbifer variabilis</name>
    <dbReference type="NCBI Taxonomy" id="266805"/>
    <lineage>
        <taxon>Bacteria</taxon>
        <taxon>Pseudomonadati</taxon>
        <taxon>Pseudomonadota</taxon>
        <taxon>Gammaproteobacteria</taxon>
        <taxon>Cellvibrionales</taxon>
        <taxon>Microbulbiferaceae</taxon>
        <taxon>Microbulbifer</taxon>
    </lineage>
</organism>
<sequence>MKEIAAIDFKISIPAGKCNPTEWIAVYMFPWCGESGGCWSGGEREVDFVETMGPNGPGDLASNWGGRAKQAEWINQHGAIRVDSGTSQHITFTSSQVLSGPKSGTYQWDIRVCAPSATKCENTNQLWHAYREKGPTIFDESMMIVIDNWGVNHPPREGCTLEVTNMLITKHLRSSKE</sequence>
<evidence type="ECO:0000313" key="1">
    <source>
        <dbReference type="EMBL" id="USD20403.1"/>
    </source>
</evidence>
<accession>A0ABY4V834</accession>
<reference evidence="1" key="1">
    <citation type="submission" date="2022-02" db="EMBL/GenBank/DDBJ databases">
        <title>Coral-associated bacteria.</title>
        <authorList>
            <person name="Tang K."/>
            <person name="Wang X."/>
        </authorList>
    </citation>
    <scope>NUCLEOTIDE SEQUENCE</scope>
    <source>
        <strain evidence="1">SCSIO 43006</strain>
    </source>
</reference>